<name>A0A0A8ZTG8_ARUDO</name>
<reference evidence="1" key="1">
    <citation type="submission" date="2014-09" db="EMBL/GenBank/DDBJ databases">
        <authorList>
            <person name="Magalhaes I.L.F."/>
            <person name="Oliveira U."/>
            <person name="Santos F.R."/>
            <person name="Vidigal T.H.D.A."/>
            <person name="Brescovit A.D."/>
            <person name="Santos A.J."/>
        </authorList>
    </citation>
    <scope>NUCLEOTIDE SEQUENCE</scope>
    <source>
        <tissue evidence="1">Shoot tissue taken approximately 20 cm above the soil surface</tissue>
    </source>
</reference>
<organism evidence="1">
    <name type="scientific">Arundo donax</name>
    <name type="common">Giant reed</name>
    <name type="synonym">Donax arundinaceus</name>
    <dbReference type="NCBI Taxonomy" id="35708"/>
    <lineage>
        <taxon>Eukaryota</taxon>
        <taxon>Viridiplantae</taxon>
        <taxon>Streptophyta</taxon>
        <taxon>Embryophyta</taxon>
        <taxon>Tracheophyta</taxon>
        <taxon>Spermatophyta</taxon>
        <taxon>Magnoliopsida</taxon>
        <taxon>Liliopsida</taxon>
        <taxon>Poales</taxon>
        <taxon>Poaceae</taxon>
        <taxon>PACMAD clade</taxon>
        <taxon>Arundinoideae</taxon>
        <taxon>Arundineae</taxon>
        <taxon>Arundo</taxon>
    </lineage>
</organism>
<protein>
    <submittedName>
        <fullName evidence="1">Uncharacterized protein</fullName>
    </submittedName>
</protein>
<sequence>MSRFRCYRLVPCPVHNFSALGISSNLCTS</sequence>
<dbReference type="AlphaFoldDB" id="A0A0A8ZTG8"/>
<accession>A0A0A8ZTG8</accession>
<dbReference type="EMBL" id="GBRH01257825">
    <property type="protein sequence ID" value="JAD40070.1"/>
    <property type="molecule type" value="Transcribed_RNA"/>
</dbReference>
<evidence type="ECO:0000313" key="1">
    <source>
        <dbReference type="EMBL" id="JAD40070.1"/>
    </source>
</evidence>
<reference evidence="1" key="2">
    <citation type="journal article" date="2015" name="Data Brief">
        <title>Shoot transcriptome of the giant reed, Arundo donax.</title>
        <authorList>
            <person name="Barrero R.A."/>
            <person name="Guerrero F.D."/>
            <person name="Moolhuijzen P."/>
            <person name="Goolsby J.A."/>
            <person name="Tidwell J."/>
            <person name="Bellgard S.E."/>
            <person name="Bellgard M.I."/>
        </authorList>
    </citation>
    <scope>NUCLEOTIDE SEQUENCE</scope>
    <source>
        <tissue evidence="1">Shoot tissue taken approximately 20 cm above the soil surface</tissue>
    </source>
</reference>
<proteinExistence type="predicted"/>